<keyword evidence="4" id="KW-0904">Protein phosphatase</keyword>
<dbReference type="InterPro" id="IPR000387">
    <property type="entry name" value="Tyr_Pase_dom"/>
</dbReference>
<dbReference type="InterPro" id="IPR000242">
    <property type="entry name" value="PTP_cat"/>
</dbReference>
<organism evidence="8">
    <name type="scientific">Magallana gigas</name>
    <name type="common">Pacific oyster</name>
    <name type="synonym">Crassostrea gigas</name>
    <dbReference type="NCBI Taxonomy" id="29159"/>
    <lineage>
        <taxon>Eukaryota</taxon>
        <taxon>Metazoa</taxon>
        <taxon>Spiralia</taxon>
        <taxon>Lophotrochozoa</taxon>
        <taxon>Mollusca</taxon>
        <taxon>Bivalvia</taxon>
        <taxon>Autobranchia</taxon>
        <taxon>Pteriomorphia</taxon>
        <taxon>Ostreida</taxon>
        <taxon>Ostreoidea</taxon>
        <taxon>Ostreidae</taxon>
        <taxon>Magallana</taxon>
    </lineage>
</organism>
<proteinExistence type="inferred from homology"/>
<dbReference type="InterPro" id="IPR009030">
    <property type="entry name" value="Growth_fac_rcpt_cys_sf"/>
</dbReference>
<feature type="domain" description="Tyrosine-protein phosphatase" evidence="6">
    <location>
        <begin position="812"/>
        <end position="977"/>
    </location>
</feature>
<dbReference type="PROSITE" id="PS50055">
    <property type="entry name" value="TYR_PHOSPHATASE_PTP"/>
    <property type="match status" value="1"/>
</dbReference>
<dbReference type="AlphaFoldDB" id="K1QW76"/>
<dbReference type="InParanoid" id="K1QW76"/>
<reference evidence="8" key="1">
    <citation type="journal article" date="2012" name="Nature">
        <title>The oyster genome reveals stress adaptation and complexity of shell formation.</title>
        <authorList>
            <person name="Zhang G."/>
            <person name="Fang X."/>
            <person name="Guo X."/>
            <person name="Li L."/>
            <person name="Luo R."/>
            <person name="Xu F."/>
            <person name="Yang P."/>
            <person name="Zhang L."/>
            <person name="Wang X."/>
            <person name="Qi H."/>
            <person name="Xiong Z."/>
            <person name="Que H."/>
            <person name="Xie Y."/>
            <person name="Holland P.W."/>
            <person name="Paps J."/>
            <person name="Zhu Y."/>
            <person name="Wu F."/>
            <person name="Chen Y."/>
            <person name="Wang J."/>
            <person name="Peng C."/>
            <person name="Meng J."/>
            <person name="Yang L."/>
            <person name="Liu J."/>
            <person name="Wen B."/>
            <person name="Zhang N."/>
            <person name="Huang Z."/>
            <person name="Zhu Q."/>
            <person name="Feng Y."/>
            <person name="Mount A."/>
            <person name="Hedgecock D."/>
            <person name="Xu Z."/>
            <person name="Liu Y."/>
            <person name="Domazet-Loso T."/>
            <person name="Du Y."/>
            <person name="Sun X."/>
            <person name="Zhang S."/>
            <person name="Liu B."/>
            <person name="Cheng P."/>
            <person name="Jiang X."/>
            <person name="Li J."/>
            <person name="Fan D."/>
            <person name="Wang W."/>
            <person name="Fu W."/>
            <person name="Wang T."/>
            <person name="Wang B."/>
            <person name="Zhang J."/>
            <person name="Peng Z."/>
            <person name="Li Y."/>
            <person name="Li N."/>
            <person name="Wang J."/>
            <person name="Chen M."/>
            <person name="He Y."/>
            <person name="Tan F."/>
            <person name="Song X."/>
            <person name="Zheng Q."/>
            <person name="Huang R."/>
            <person name="Yang H."/>
            <person name="Du X."/>
            <person name="Chen L."/>
            <person name="Yang M."/>
            <person name="Gaffney P.M."/>
            <person name="Wang S."/>
            <person name="Luo L."/>
            <person name="She Z."/>
            <person name="Ming Y."/>
            <person name="Huang W."/>
            <person name="Zhang S."/>
            <person name="Huang B."/>
            <person name="Zhang Y."/>
            <person name="Qu T."/>
            <person name="Ni P."/>
            <person name="Miao G."/>
            <person name="Wang J."/>
            <person name="Wang Q."/>
            <person name="Steinberg C.E."/>
            <person name="Wang H."/>
            <person name="Li N."/>
            <person name="Qian L."/>
            <person name="Zhang G."/>
            <person name="Li Y."/>
            <person name="Yang H."/>
            <person name="Liu X."/>
            <person name="Wang J."/>
            <person name="Yin Y."/>
            <person name="Wang J."/>
        </authorList>
    </citation>
    <scope>NUCLEOTIDE SEQUENCE [LARGE SCALE GENOMIC DNA]</scope>
    <source>
        <strain evidence="8">05x7-T-G4-1.051#20</strain>
    </source>
</reference>
<comment type="similarity">
    <text evidence="1">Belongs to the protein-tyrosine phosphatase family.</text>
</comment>
<keyword evidence="8" id="KW-0675">Receptor</keyword>
<feature type="region of interest" description="Disordered" evidence="5">
    <location>
        <begin position="717"/>
        <end position="740"/>
    </location>
</feature>
<dbReference type="InterPro" id="IPR050348">
    <property type="entry name" value="Protein-Tyr_Phosphatase"/>
</dbReference>
<dbReference type="Pfam" id="PF00102">
    <property type="entry name" value="Y_phosphatase"/>
    <property type="match status" value="1"/>
</dbReference>
<dbReference type="CDD" id="cd00047">
    <property type="entry name" value="PTPc"/>
    <property type="match status" value="1"/>
</dbReference>
<dbReference type="InterPro" id="IPR003595">
    <property type="entry name" value="Tyr_Pase_cat"/>
</dbReference>
<dbReference type="HOGENOM" id="CLU_286869_0_0_1"/>
<evidence type="ECO:0000259" key="6">
    <source>
        <dbReference type="PROSITE" id="PS50055"/>
    </source>
</evidence>
<dbReference type="SMART" id="SM00194">
    <property type="entry name" value="PTPc"/>
    <property type="match status" value="1"/>
</dbReference>
<dbReference type="PANTHER" id="PTHR19134">
    <property type="entry name" value="RECEPTOR-TYPE TYROSINE-PROTEIN PHOSPHATASE"/>
    <property type="match status" value="1"/>
</dbReference>
<dbReference type="InterPro" id="IPR029021">
    <property type="entry name" value="Prot-tyrosine_phosphatase-like"/>
</dbReference>
<evidence type="ECO:0000256" key="1">
    <source>
        <dbReference type="ARBA" id="ARBA00009580"/>
    </source>
</evidence>
<gene>
    <name evidence="8" type="ORF">CGI_10017381</name>
</gene>
<evidence type="ECO:0000313" key="8">
    <source>
        <dbReference type="EMBL" id="EKC33205.1"/>
    </source>
</evidence>
<sequence length="1076" mass="118055">MNGYYGLFCNQSCANCSEVSGQEMCHRSTGVCTNGCKLGFFNDRCSKLCSFDCQSFACSGTERNCTFGCIQGLFGSDCTSKCNPNCVNDLCERTSGECTVGCRSGFYGTLCDRSCKTAGCASGSCDRQTGACQTSCLAGYFGPYCNSTCPRCDYLSCDKTTGACIGDCKAGFYGSNCELQCSQNCNGSSCDRSSGRCTNSCSAGWYGEQCNQQCSINCNQGFCNRVSGNCDSCKDGHYGVKCELFCSTNCINPFCNFTDGTCVDCASGWWGNACNVRCPDNCENLICSQNTGNCLTCKPGFYGTDCRLTCSGCAPFNGESNCAQFDGTCLNKCNPGFYGSMCTGVCNNKCKNNLCVNSATNCSEGCKSGFYGQDCQSICSANCMNSECNKISGACLQGCKPRFFGQTYLCTSQCPVGCYDCTSDTSCLSCKPNRYGTKCIMQCSDNCKLPTDGTRVCDTSTGKCVLGCRDGYYGENCNKKCSSNCNNIACERDTGRCIGICKATFYGFFCNESCNGCETVGGSSCEQPTGRCLHGCVTGFYGTYCRDQCSSNCQNQKCETSSDNCLEGCITGKYGFDCKQECDSKCFGGKCARSTGSCELCHSGFEGPTCSQSLVSSENDNLPLIVGLSSGGGFLLIIIIVTVLCMQQLRSRKLLEREMAVKRFQEQNGWTFDDERLTANQFDKMSAFNGSMHGGSVHGSIHGSQFHGSQYHGDTRHSEINYPYEDEDGNDQFRSRGGSTSGNVYDNELVSGIGDDIALTDFPQYVCKMRVTDGAYERAHKKLQVGLIASCLEAQKEENVKKNRYKNIFAWPTEHTVDDFWTMIWQEHCSTVAMLTNLVECGVNKCYPYWPDENTESSHAGIMIKCKSKDVFADFIIRSLTISKEGEERSLTHCQYSTWPDRGVPQYVTPLVEYLHMIRSIQRNDFPMLVHCSAGCGRTGSFIAVHYLCEEALKERRVNVFECVKRMREQRVNMVQTPNMRSMLQLSDKAESAHLPENLPKNRTNIVANDSSRVFLWSTVQGCNDYINAIYIPDGKYWADPGESVVCGPFRLTVKTVSEDEHCICRTMELHYRIGV</sequence>
<dbReference type="SMART" id="SM00181">
    <property type="entry name" value="EGF"/>
    <property type="match status" value="10"/>
</dbReference>
<dbReference type="InterPro" id="IPR016130">
    <property type="entry name" value="Tyr_Pase_AS"/>
</dbReference>
<name>K1QW76_MAGGI</name>
<evidence type="ECO:0000256" key="4">
    <source>
        <dbReference type="ARBA" id="ARBA00022912"/>
    </source>
</evidence>
<evidence type="ECO:0000256" key="5">
    <source>
        <dbReference type="SAM" id="MobiDB-lite"/>
    </source>
</evidence>
<accession>K1QW76</accession>
<dbReference type="EC" id="3.1.3.48" evidence="2"/>
<dbReference type="SUPFAM" id="SSF57184">
    <property type="entry name" value="Growth factor receptor domain"/>
    <property type="match status" value="1"/>
</dbReference>
<evidence type="ECO:0000256" key="3">
    <source>
        <dbReference type="ARBA" id="ARBA00022801"/>
    </source>
</evidence>
<dbReference type="PROSITE" id="PS50056">
    <property type="entry name" value="TYR_PHOSPHATASE_2"/>
    <property type="match status" value="1"/>
</dbReference>
<dbReference type="PANTHER" id="PTHR19134:SF562">
    <property type="entry name" value="PROTEIN-TYROSINE-PHOSPHATASE"/>
    <property type="match status" value="1"/>
</dbReference>
<dbReference type="Gene3D" id="2.170.300.10">
    <property type="entry name" value="Tie2 ligand-binding domain superfamily"/>
    <property type="match status" value="2"/>
</dbReference>
<dbReference type="SUPFAM" id="SSF52799">
    <property type="entry name" value="(Phosphotyrosine protein) phosphatases II"/>
    <property type="match status" value="2"/>
</dbReference>
<evidence type="ECO:0000259" key="7">
    <source>
        <dbReference type="PROSITE" id="PS50056"/>
    </source>
</evidence>
<dbReference type="Gene3D" id="3.90.190.10">
    <property type="entry name" value="Protein tyrosine phosphatase superfamily"/>
    <property type="match status" value="2"/>
</dbReference>
<evidence type="ECO:0000256" key="2">
    <source>
        <dbReference type="ARBA" id="ARBA00013064"/>
    </source>
</evidence>
<dbReference type="InterPro" id="IPR000742">
    <property type="entry name" value="EGF"/>
</dbReference>
<feature type="domain" description="Tyrosine specific protein phosphatases" evidence="7">
    <location>
        <begin position="912"/>
        <end position="982"/>
    </location>
</feature>
<keyword evidence="3" id="KW-0378">Hydrolase</keyword>
<dbReference type="PRINTS" id="PR00700">
    <property type="entry name" value="PRTYPHPHTASE"/>
</dbReference>
<dbReference type="PROSITE" id="PS00383">
    <property type="entry name" value="TYR_PHOSPHATASE_1"/>
    <property type="match status" value="1"/>
</dbReference>
<dbReference type="SMART" id="SM00404">
    <property type="entry name" value="PTPc_motif"/>
    <property type="match status" value="1"/>
</dbReference>
<protein>
    <recommendedName>
        <fullName evidence="2">protein-tyrosine-phosphatase</fullName>
        <ecNumber evidence="2">3.1.3.48</ecNumber>
    </recommendedName>
</protein>
<dbReference type="EMBL" id="JH816309">
    <property type="protein sequence ID" value="EKC33205.1"/>
    <property type="molecule type" value="Genomic_DNA"/>
</dbReference>
<dbReference type="GO" id="GO:0004725">
    <property type="term" value="F:protein tyrosine phosphatase activity"/>
    <property type="evidence" value="ECO:0007669"/>
    <property type="project" value="InterPro"/>
</dbReference>